<feature type="domain" description="Cation efflux protein cytoplasmic" evidence="1">
    <location>
        <begin position="4"/>
        <end position="41"/>
    </location>
</feature>
<dbReference type="AlphaFoldDB" id="A0A561WIG3"/>
<evidence type="ECO:0000259" key="1">
    <source>
        <dbReference type="Pfam" id="PF16916"/>
    </source>
</evidence>
<comment type="caution">
    <text evidence="2">The sequence shown here is derived from an EMBL/GenBank/DDBJ whole genome shotgun (WGS) entry which is preliminary data.</text>
</comment>
<dbReference type="Pfam" id="PF16916">
    <property type="entry name" value="ZT_dimer"/>
    <property type="match status" value="1"/>
</dbReference>
<organism evidence="2 3">
    <name type="scientific">Actinoplanes teichomyceticus</name>
    <dbReference type="NCBI Taxonomy" id="1867"/>
    <lineage>
        <taxon>Bacteria</taxon>
        <taxon>Bacillati</taxon>
        <taxon>Actinomycetota</taxon>
        <taxon>Actinomycetes</taxon>
        <taxon>Micromonosporales</taxon>
        <taxon>Micromonosporaceae</taxon>
        <taxon>Actinoplanes</taxon>
    </lineage>
</organism>
<accession>A0A561WIG3</accession>
<name>A0A561WIG3_ACTTI</name>
<dbReference type="InterPro" id="IPR027470">
    <property type="entry name" value="Cation_efflux_CTD"/>
</dbReference>
<sequence>MAAVHERPAAAPGVCDVHDLHVWTLTEGMEVASAHLGLAPPAELGTVLTAARETLPRPGPVADSAAGWPESQNAASALFAIRHAGCTKR</sequence>
<keyword evidence="3" id="KW-1185">Reference proteome</keyword>
<reference evidence="2 3" key="1">
    <citation type="submission" date="2019-06" db="EMBL/GenBank/DDBJ databases">
        <title>Sequencing the genomes of 1000 actinobacteria strains.</title>
        <authorList>
            <person name="Klenk H.-P."/>
        </authorList>
    </citation>
    <scope>NUCLEOTIDE SEQUENCE [LARGE SCALE GENOMIC DNA]</scope>
    <source>
        <strain evidence="2 3">DSM 43866</strain>
    </source>
</reference>
<dbReference type="EMBL" id="VIWY01000002">
    <property type="protein sequence ID" value="TWG23645.1"/>
    <property type="molecule type" value="Genomic_DNA"/>
</dbReference>
<protein>
    <recommendedName>
        <fullName evidence="1">Cation efflux protein cytoplasmic domain-containing protein</fullName>
    </recommendedName>
</protein>
<gene>
    <name evidence="2" type="ORF">FHX34_102194</name>
</gene>
<evidence type="ECO:0000313" key="3">
    <source>
        <dbReference type="Proteomes" id="UP000320239"/>
    </source>
</evidence>
<dbReference type="Proteomes" id="UP000320239">
    <property type="component" value="Unassembled WGS sequence"/>
</dbReference>
<evidence type="ECO:0000313" key="2">
    <source>
        <dbReference type="EMBL" id="TWG23645.1"/>
    </source>
</evidence>
<proteinExistence type="predicted"/>